<evidence type="ECO:0000313" key="2">
    <source>
        <dbReference type="Proteomes" id="UP000232688"/>
    </source>
</evidence>
<reference evidence="1 2" key="1">
    <citation type="submission" date="2017-10" db="EMBL/GenBank/DDBJ databases">
        <title>Extensive intraspecific genome diversity in a model arbuscular mycorrhizal fungus.</title>
        <authorList>
            <person name="Chen E.C.H."/>
            <person name="Morin E."/>
            <person name="Baudet D."/>
            <person name="Noel J."/>
            <person name="Ndikumana S."/>
            <person name="Charron P."/>
            <person name="St-Onge C."/>
            <person name="Giorgi J."/>
            <person name="Grigoriev I.V."/>
            <person name="Roux C."/>
            <person name="Martin F.M."/>
            <person name="Corradi N."/>
        </authorList>
    </citation>
    <scope>NUCLEOTIDE SEQUENCE [LARGE SCALE GENOMIC DNA]</scope>
    <source>
        <strain evidence="1 2">A1</strain>
    </source>
</reference>
<proteinExistence type="predicted"/>
<organism evidence="1 2">
    <name type="scientific">Rhizophagus irregularis</name>
    <dbReference type="NCBI Taxonomy" id="588596"/>
    <lineage>
        <taxon>Eukaryota</taxon>
        <taxon>Fungi</taxon>
        <taxon>Fungi incertae sedis</taxon>
        <taxon>Mucoromycota</taxon>
        <taxon>Glomeromycotina</taxon>
        <taxon>Glomeromycetes</taxon>
        <taxon>Glomerales</taxon>
        <taxon>Glomeraceae</taxon>
        <taxon>Rhizophagus</taxon>
    </lineage>
</organism>
<protein>
    <submittedName>
        <fullName evidence="1">ALDH-like protein</fullName>
    </submittedName>
</protein>
<reference evidence="1 2" key="2">
    <citation type="submission" date="2017-10" db="EMBL/GenBank/DDBJ databases">
        <title>Genome analyses suggest a sexual origin of heterokaryosis in a supposedly ancient asexual fungus.</title>
        <authorList>
            <person name="Corradi N."/>
            <person name="Sedzielewska K."/>
            <person name="Noel J."/>
            <person name="Charron P."/>
            <person name="Farinelli L."/>
            <person name="Marton T."/>
            <person name="Kruger M."/>
            <person name="Pelin A."/>
            <person name="Brachmann A."/>
            <person name="Corradi N."/>
        </authorList>
    </citation>
    <scope>NUCLEOTIDE SEQUENCE [LARGE SCALE GENOMIC DNA]</scope>
    <source>
        <strain evidence="1 2">A1</strain>
    </source>
</reference>
<feature type="non-terminal residue" evidence="1">
    <location>
        <position position="163"/>
    </location>
</feature>
<dbReference type="InterPro" id="IPR016162">
    <property type="entry name" value="Ald_DH_N"/>
</dbReference>
<evidence type="ECO:0000313" key="1">
    <source>
        <dbReference type="EMBL" id="PKC51197.1"/>
    </source>
</evidence>
<dbReference type="Proteomes" id="UP000232688">
    <property type="component" value="Unassembled WGS sequence"/>
</dbReference>
<dbReference type="GO" id="GO:0004350">
    <property type="term" value="F:glutamate-5-semialdehyde dehydrogenase activity"/>
    <property type="evidence" value="ECO:0007669"/>
    <property type="project" value="TreeGrafter"/>
</dbReference>
<sequence>MSKLTIESEVRLKGKAAKQASLIISNKTSAEKNIALKKIADQLLKDEELILSENNKDIISGKEKGLQESLLDRILLNEDRLKAMAQAIHELIALQDPVGDLLESMTKENGLKIEKRRVPIGVIGMIYEARPNVTIDAATLCLKTGNAVILRGSSSAKHSNIAL</sequence>
<dbReference type="PANTHER" id="PTHR11063:SF8">
    <property type="entry name" value="DELTA-1-PYRROLINE-5-CARBOXYLATE SYNTHASE"/>
    <property type="match status" value="1"/>
</dbReference>
<comment type="caution">
    <text evidence="1">The sequence shown here is derived from an EMBL/GenBank/DDBJ whole genome shotgun (WGS) entry which is preliminary data.</text>
</comment>
<dbReference type="AlphaFoldDB" id="A0A2N0QJG0"/>
<dbReference type="InterPro" id="IPR016161">
    <property type="entry name" value="Ald_DH/histidinol_DH"/>
</dbReference>
<accession>A0A2N0QJG0</accession>
<dbReference type="SUPFAM" id="SSF53720">
    <property type="entry name" value="ALDH-like"/>
    <property type="match status" value="1"/>
</dbReference>
<dbReference type="PANTHER" id="PTHR11063">
    <property type="entry name" value="GLUTAMATE SEMIALDEHYDE DEHYDROGENASE"/>
    <property type="match status" value="1"/>
</dbReference>
<gene>
    <name evidence="1" type="ORF">RhiirA1_484313</name>
</gene>
<name>A0A2N0QJG0_9GLOM</name>
<dbReference type="EMBL" id="LLXH01008135">
    <property type="protein sequence ID" value="PKC51197.1"/>
    <property type="molecule type" value="Genomic_DNA"/>
</dbReference>
<dbReference type="VEuPathDB" id="FungiDB:RhiirA1_484313"/>
<dbReference type="Gene3D" id="3.40.605.10">
    <property type="entry name" value="Aldehyde Dehydrogenase, Chain A, domain 1"/>
    <property type="match status" value="1"/>
</dbReference>